<dbReference type="Gene3D" id="3.40.50.300">
    <property type="entry name" value="P-loop containing nucleotide triphosphate hydrolases"/>
    <property type="match status" value="1"/>
</dbReference>
<keyword evidence="1" id="KW-0808">Transferase</keyword>
<gene>
    <name evidence="7" type="ORF">A5810_001231</name>
</gene>
<dbReference type="Pfam" id="PF03610">
    <property type="entry name" value="EIIA-man"/>
    <property type="match status" value="1"/>
</dbReference>
<dbReference type="Proteomes" id="UP000194885">
    <property type="component" value="Unassembled WGS sequence"/>
</dbReference>
<dbReference type="PANTHER" id="PTHR32071">
    <property type="entry name" value="TRANSCRIPTIONAL REGULATORY PROTEIN"/>
    <property type="match status" value="1"/>
</dbReference>
<evidence type="ECO:0000313" key="7">
    <source>
        <dbReference type="EMBL" id="OTN94985.1"/>
    </source>
</evidence>
<dbReference type="PROSITE" id="PS50045">
    <property type="entry name" value="SIGMA54_INTERACT_4"/>
    <property type="match status" value="1"/>
</dbReference>
<accession>A0A242BHJ9</accession>
<organism evidence="7 8">
    <name type="scientific">Enterococcus faecium</name>
    <name type="common">Streptococcus faecium</name>
    <dbReference type="NCBI Taxonomy" id="1352"/>
    <lineage>
        <taxon>Bacteria</taxon>
        <taxon>Bacillati</taxon>
        <taxon>Bacillota</taxon>
        <taxon>Bacilli</taxon>
        <taxon>Lactobacillales</taxon>
        <taxon>Enterococcaceae</taxon>
        <taxon>Enterococcus</taxon>
    </lineage>
</organism>
<proteinExistence type="predicted"/>
<dbReference type="PANTHER" id="PTHR32071:SF38">
    <property type="entry name" value="PSP OPERON TRANSCRIPTIONAL ACTIVATOR"/>
    <property type="match status" value="1"/>
</dbReference>
<dbReference type="SUPFAM" id="SSF63520">
    <property type="entry name" value="PTS-regulatory domain, PRD"/>
    <property type="match status" value="1"/>
</dbReference>
<dbReference type="Pfam" id="PF00158">
    <property type="entry name" value="Sigma54_activat"/>
    <property type="match status" value="1"/>
</dbReference>
<keyword evidence="2" id="KW-0547">Nucleotide-binding</keyword>
<dbReference type="InterPro" id="IPR036634">
    <property type="entry name" value="PRD_sf"/>
</dbReference>
<keyword evidence="3" id="KW-0067">ATP-binding</keyword>
<evidence type="ECO:0000259" key="4">
    <source>
        <dbReference type="PROSITE" id="PS50045"/>
    </source>
</evidence>
<sequence>MNKKVEKYLKELTKNYSEHHAEDFSALSISENVGLNRSTTSFYLNQGMKEGVLVKVKSYPVSFLHVETLAELGIFHRESEYETWEDLFAAEKANALETVIGANGSLREVVDQIKTAVLYPGNGLPILLSGNSGSGKTFLAEKIYEYAVAEKVIPKDAPFISYNCAQYFNNPELLSSALFGHVKGAFTGAEKEHIGLIEKADNGVLFLDEVHRLSDEGQEKLFTFMDTGEISPMGDNAIRHKANVRMIFATTENVYQTFLPTFIRRLPVIVMLPNYERRPQSERMQLIDTFFINEANILSKRIDVSYQLVDFLLNSDLEGNVGKIKNIVKYVCGSAYAKNQNSLSIRVRLKDLPTENTMQLKEQLKKTIKALPDRQYLPHTANQVFLESSEVRQIRQLFEKIVQMYQKVEKQELMIKNFIDHTVNRINHLMDEFIFKDSYSKEESFYSVLTYQIRETFEWMHENYGLEQDGNRVIALAQYLYHKNNTDMIAENHEWQSVKDKLLELVSSSIDTSYWYAKKVLGHISRQLDQDFKEEDLIFISFYFHGLQITLGEKKIKSIILAHGYSTASSMANVGNRMLKQNIFQAYDMPINITLAKVEKQVIRFINDHQTDAGLILLVDMGSLNEIGKKLADKIRGPLLIIDYVSTPLVLEIGQLIQRQMSIAEISQKIDIENKVKKQLILPKKEKTQAILTCCYTGIGSATQIQEILESCLENHCKELTIIPYDYKKLQKNKMYEDPFQIYEVLMIVGTEDPKIEQVPYIGLDHLINGEDVEKFISILQDYFDIRDKDLKEQLMFSFSINKIIENLTILDATKLLRLVQSAVSEAEETLEITLSNSKLFLLYLHCCCMIERILRKESVDEQEDIEEYTTQAGAEMEQIHRAFFEIESEYTIKISTLELRLIHEIIYG</sequence>
<dbReference type="Gene3D" id="1.10.1790.10">
    <property type="entry name" value="PRD domain"/>
    <property type="match status" value="1"/>
</dbReference>
<feature type="domain" description="PTS EIIA type-4" evidence="5">
    <location>
        <begin position="555"/>
        <end position="680"/>
    </location>
</feature>
<dbReference type="InterPro" id="IPR011608">
    <property type="entry name" value="PRD"/>
</dbReference>
<dbReference type="AlphaFoldDB" id="A0A242BHJ9"/>
<dbReference type="Pfam" id="PF00874">
    <property type="entry name" value="PRD"/>
    <property type="match status" value="1"/>
</dbReference>
<dbReference type="SMART" id="SM00382">
    <property type="entry name" value="AAA"/>
    <property type="match status" value="1"/>
</dbReference>
<feature type="domain" description="PRD" evidence="6">
    <location>
        <begin position="444"/>
        <end position="554"/>
    </location>
</feature>
<dbReference type="GO" id="GO:0008982">
    <property type="term" value="F:protein-N(PI)-phosphohistidine-sugar phosphotransferase activity"/>
    <property type="evidence" value="ECO:0007669"/>
    <property type="project" value="InterPro"/>
</dbReference>
<dbReference type="InterPro" id="IPR002078">
    <property type="entry name" value="Sigma_54_int"/>
</dbReference>
<dbReference type="GO" id="GO:0009401">
    <property type="term" value="P:phosphoenolpyruvate-dependent sugar phosphotransferase system"/>
    <property type="evidence" value="ECO:0007669"/>
    <property type="project" value="InterPro"/>
</dbReference>
<feature type="domain" description="Sigma-54 factor interaction" evidence="4">
    <location>
        <begin position="99"/>
        <end position="333"/>
    </location>
</feature>
<dbReference type="InterPro" id="IPR036095">
    <property type="entry name" value="PTS_EIIB-like_sf"/>
</dbReference>
<dbReference type="InterPro" id="IPR036662">
    <property type="entry name" value="PTS_EIIA_man-typ_sf"/>
</dbReference>
<name>A0A242BHJ9_ENTFC</name>
<evidence type="ECO:0000256" key="1">
    <source>
        <dbReference type="ARBA" id="ARBA00022679"/>
    </source>
</evidence>
<dbReference type="GO" id="GO:0005524">
    <property type="term" value="F:ATP binding"/>
    <property type="evidence" value="ECO:0007669"/>
    <property type="project" value="UniProtKB-KW"/>
</dbReference>
<protein>
    <submittedName>
        <fullName evidence="7">Uncharacterized protein</fullName>
    </submittedName>
</protein>
<dbReference type="SUPFAM" id="SSF53062">
    <property type="entry name" value="PTS system fructose IIA component-like"/>
    <property type="match status" value="1"/>
</dbReference>
<dbReference type="PROSITE" id="PS51372">
    <property type="entry name" value="PRD_2"/>
    <property type="match status" value="2"/>
</dbReference>
<feature type="domain" description="PRD" evidence="6">
    <location>
        <begin position="811"/>
        <end position="909"/>
    </location>
</feature>
<dbReference type="PROSITE" id="PS51096">
    <property type="entry name" value="PTS_EIIA_TYPE_4"/>
    <property type="match status" value="1"/>
</dbReference>
<dbReference type="InterPro" id="IPR004701">
    <property type="entry name" value="PTS_EIIA_man-typ"/>
</dbReference>
<dbReference type="GO" id="GO:0006355">
    <property type="term" value="P:regulation of DNA-templated transcription"/>
    <property type="evidence" value="ECO:0007669"/>
    <property type="project" value="InterPro"/>
</dbReference>
<dbReference type="GO" id="GO:0016020">
    <property type="term" value="C:membrane"/>
    <property type="evidence" value="ECO:0007669"/>
    <property type="project" value="InterPro"/>
</dbReference>
<evidence type="ECO:0000259" key="5">
    <source>
        <dbReference type="PROSITE" id="PS51096"/>
    </source>
</evidence>
<dbReference type="SUPFAM" id="SSF52540">
    <property type="entry name" value="P-loop containing nucleoside triphosphate hydrolases"/>
    <property type="match status" value="1"/>
</dbReference>
<dbReference type="EMBL" id="NGKW01000002">
    <property type="protein sequence ID" value="OTN94985.1"/>
    <property type="molecule type" value="Genomic_DNA"/>
</dbReference>
<dbReference type="InterPro" id="IPR003593">
    <property type="entry name" value="AAA+_ATPase"/>
</dbReference>
<evidence type="ECO:0000256" key="3">
    <source>
        <dbReference type="ARBA" id="ARBA00022840"/>
    </source>
</evidence>
<evidence type="ECO:0000256" key="2">
    <source>
        <dbReference type="ARBA" id="ARBA00022741"/>
    </source>
</evidence>
<dbReference type="RefSeq" id="WP_086323332.1">
    <property type="nucleotide sequence ID" value="NZ_NGKW01000002.1"/>
</dbReference>
<evidence type="ECO:0000313" key="8">
    <source>
        <dbReference type="Proteomes" id="UP000194885"/>
    </source>
</evidence>
<comment type="caution">
    <text evidence="7">The sequence shown here is derived from an EMBL/GenBank/DDBJ whole genome shotgun (WGS) entry which is preliminary data.</text>
</comment>
<reference evidence="7 8" key="1">
    <citation type="submission" date="2017-05" db="EMBL/GenBank/DDBJ databases">
        <title>The Genome Sequence of Enterococcus faecium 7H8_DIV0219.</title>
        <authorList>
            <consortium name="The Broad Institute Genomics Platform"/>
            <consortium name="The Broad Institute Genomic Center for Infectious Diseases"/>
            <person name="Earl A."/>
            <person name="Manson A."/>
            <person name="Schwartman J."/>
            <person name="Gilmore M."/>
            <person name="Abouelleil A."/>
            <person name="Cao P."/>
            <person name="Chapman S."/>
            <person name="Cusick C."/>
            <person name="Shea T."/>
            <person name="Young S."/>
            <person name="Neafsey D."/>
            <person name="Nusbaum C."/>
            <person name="Birren B."/>
        </authorList>
    </citation>
    <scope>NUCLEOTIDE SEQUENCE [LARGE SCALE GENOMIC DNA]</scope>
    <source>
        <strain evidence="7 8">7H8_DIV0219</strain>
    </source>
</reference>
<dbReference type="SUPFAM" id="SSF52794">
    <property type="entry name" value="PTS system IIB component-like"/>
    <property type="match status" value="1"/>
</dbReference>
<evidence type="ECO:0000259" key="6">
    <source>
        <dbReference type="PROSITE" id="PS51372"/>
    </source>
</evidence>
<dbReference type="CDD" id="cd00009">
    <property type="entry name" value="AAA"/>
    <property type="match status" value="1"/>
</dbReference>
<dbReference type="InterPro" id="IPR027417">
    <property type="entry name" value="P-loop_NTPase"/>
</dbReference>
<dbReference type="Gene3D" id="3.40.50.510">
    <property type="entry name" value="Phosphotransferase system, mannose-type IIA component"/>
    <property type="match status" value="1"/>
</dbReference>